<organism evidence="4 5">
    <name type="scientific">Brevibacillus parabrevis</name>
    <dbReference type="NCBI Taxonomy" id="54914"/>
    <lineage>
        <taxon>Bacteria</taxon>
        <taxon>Bacillati</taxon>
        <taxon>Bacillota</taxon>
        <taxon>Bacilli</taxon>
        <taxon>Bacillales</taxon>
        <taxon>Paenibacillaceae</taxon>
        <taxon>Brevibacillus</taxon>
    </lineage>
</organism>
<dbReference type="RefSeq" id="WP_122966059.1">
    <property type="nucleotide sequence ID" value="NZ_BJMH01000018.1"/>
</dbReference>
<dbReference type="EMBL" id="BJMH01000018">
    <property type="protein sequence ID" value="GEB33969.1"/>
    <property type="molecule type" value="Genomic_DNA"/>
</dbReference>
<dbReference type="InterPro" id="IPR008930">
    <property type="entry name" value="Terpenoid_cyclase/PrenylTrfase"/>
</dbReference>
<proteinExistence type="predicted"/>
<feature type="signal peptide" evidence="2">
    <location>
        <begin position="1"/>
        <end position="19"/>
    </location>
</feature>
<dbReference type="Pfam" id="PF00432">
    <property type="entry name" value="Prenyltrans"/>
    <property type="match status" value="2"/>
</dbReference>
<keyword evidence="1" id="KW-0677">Repeat</keyword>
<evidence type="ECO:0000313" key="4">
    <source>
        <dbReference type="EMBL" id="GEB33969.1"/>
    </source>
</evidence>
<feature type="domain" description="Prenyltransferase alpha-alpha toroid" evidence="3">
    <location>
        <begin position="246"/>
        <end position="350"/>
    </location>
</feature>
<reference evidence="4 5" key="1">
    <citation type="submission" date="2019-06" db="EMBL/GenBank/DDBJ databases">
        <title>Whole genome shotgun sequence of Brevibacillus parabrevis NBRC 12334.</title>
        <authorList>
            <person name="Hosoyama A."/>
            <person name="Uohara A."/>
            <person name="Ohji S."/>
            <person name="Ichikawa N."/>
        </authorList>
    </citation>
    <scope>NUCLEOTIDE SEQUENCE [LARGE SCALE GENOMIC DNA]</scope>
    <source>
        <strain evidence="4 5">NBRC 12334</strain>
    </source>
</reference>
<gene>
    <name evidence="4" type="ORF">BPA01_35490</name>
</gene>
<evidence type="ECO:0000256" key="2">
    <source>
        <dbReference type="SAM" id="SignalP"/>
    </source>
</evidence>
<accession>A0A4Y3PSF3</accession>
<dbReference type="Gene3D" id="1.50.10.20">
    <property type="match status" value="1"/>
</dbReference>
<dbReference type="GO" id="GO:0003824">
    <property type="term" value="F:catalytic activity"/>
    <property type="evidence" value="ECO:0007669"/>
    <property type="project" value="InterPro"/>
</dbReference>
<keyword evidence="2" id="KW-0732">Signal</keyword>
<feature type="domain" description="Prenyltransferase alpha-alpha toroid" evidence="3">
    <location>
        <begin position="458"/>
        <end position="538"/>
    </location>
</feature>
<dbReference type="SUPFAM" id="SSF48239">
    <property type="entry name" value="Terpenoid cyclases/Protein prenyltransferases"/>
    <property type="match status" value="1"/>
</dbReference>
<evidence type="ECO:0000259" key="3">
    <source>
        <dbReference type="Pfam" id="PF00432"/>
    </source>
</evidence>
<protein>
    <recommendedName>
        <fullName evidence="3">Prenyltransferase alpha-alpha toroid domain-containing protein</fullName>
    </recommendedName>
</protein>
<dbReference type="AlphaFoldDB" id="A0A4Y3PSF3"/>
<evidence type="ECO:0000256" key="1">
    <source>
        <dbReference type="ARBA" id="ARBA00022737"/>
    </source>
</evidence>
<dbReference type="Proteomes" id="UP000316882">
    <property type="component" value="Unassembled WGS sequence"/>
</dbReference>
<evidence type="ECO:0000313" key="5">
    <source>
        <dbReference type="Proteomes" id="UP000316882"/>
    </source>
</evidence>
<keyword evidence="5" id="KW-1185">Reference proteome</keyword>
<comment type="caution">
    <text evidence="4">The sequence shown here is derived from an EMBL/GenBank/DDBJ whole genome shotgun (WGS) entry which is preliminary data.</text>
</comment>
<name>A0A4Y3PSF3_BREPA</name>
<dbReference type="InterPro" id="IPR001330">
    <property type="entry name" value="Prenyltrans"/>
</dbReference>
<sequence>MNKQIFKLLLCSLVFILMACSIKNEQEQIASEWDKNTINMIMEAKNDDGGYTILNSERPYSIYETRYAVEIFKKANQPIPRNKELAGYVHSFLKSEKIQLRDENDLITLKYVTDISKMLSLSLDQQVKNRIVNKISELKGENGYYYFPSMNKLLDKITTSELVTDIYDNLNVKFENQDLEKSILNCLENNEIEGINSNYKYSIYNSAINILQKAGFNKLESLGSIKKLASEIESAGFPTPNDPLDLYNVVAKVNILQSLGKQPVISADFIHYLDSIKLKDDGFNFIDNQVSDLQATVDILNFYHDAVNLHQLTINLKKYQKSTGVFVVRTPIKKSNITTTIMANAVLMHFGYNSLNETSTFLQRFKTDMSDQDMFYLSETNEELFNTIKTNNDKIIMNDEYYKLAFSRTNIEEKRRIINQLNDRFWLDMSLRNVYLVTKSINCKDLSIKFDFDVFKLWLKSNQKPDGGYAIKGDESDLIDTYDTLLLMKELDMSPIDIQGITNYVDNLKIPGGGYAFFEGGEPTMLATFYALECKKLVTLLDNH</sequence>
<feature type="chain" id="PRO_5039320482" description="Prenyltransferase alpha-alpha toroid domain-containing protein" evidence="2">
    <location>
        <begin position="20"/>
        <end position="544"/>
    </location>
</feature>
<dbReference type="PROSITE" id="PS51257">
    <property type="entry name" value="PROKAR_LIPOPROTEIN"/>
    <property type="match status" value="1"/>
</dbReference>